<dbReference type="OrthoDB" id="5569723at2"/>
<sequence>MARTLTAFMHRDRIPDRAALQQAIDALDRPLTLDAGDAPLASGGFRPCTLQGEDAGFDLRIGEAADTGGGHAVLLTFRWSGDPREEAAASIVCAALAAFDARIQAGDTTRSAEALLATADACLASF</sequence>
<dbReference type="RefSeq" id="WP_135282401.1">
    <property type="nucleotide sequence ID" value="NZ_SRIO01000014.1"/>
</dbReference>
<gene>
    <name evidence="1" type="ORF">E4680_10685</name>
</gene>
<comment type="caution">
    <text evidence="1">The sequence shown here is derived from an EMBL/GenBank/DDBJ whole genome shotgun (WGS) entry which is preliminary data.</text>
</comment>
<evidence type="ECO:0000313" key="2">
    <source>
        <dbReference type="Proteomes" id="UP000297890"/>
    </source>
</evidence>
<dbReference type="AlphaFoldDB" id="A0A4Z0F863"/>
<protein>
    <submittedName>
        <fullName evidence="1">Uncharacterized protein</fullName>
    </submittedName>
</protein>
<accession>A0A4Z0F863</accession>
<reference evidence="1 2" key="1">
    <citation type="journal article" date="2019" name="ISME J.">
        <title>Candidatus Macondimonas diazotrophica, a novel gammaproteobacterial genus dominating crude-oil-contaminated coastal sediments.</title>
        <authorList>
            <person name="Karthikeyan S."/>
            <person name="Konstantinidis K."/>
        </authorList>
    </citation>
    <scope>NUCLEOTIDE SEQUENCE [LARGE SCALE GENOMIC DNA]</scope>
    <source>
        <strain evidence="1 2">KTK01</strain>
    </source>
</reference>
<proteinExistence type="predicted"/>
<evidence type="ECO:0000313" key="1">
    <source>
        <dbReference type="EMBL" id="TFZ81923.1"/>
    </source>
</evidence>
<dbReference type="Proteomes" id="UP000297890">
    <property type="component" value="Unassembled WGS sequence"/>
</dbReference>
<name>A0A4Z0F863_9GAMM</name>
<dbReference type="EMBL" id="SRIO01000014">
    <property type="protein sequence ID" value="TFZ81923.1"/>
    <property type="molecule type" value="Genomic_DNA"/>
</dbReference>
<keyword evidence="2" id="KW-1185">Reference proteome</keyword>
<organism evidence="1 2">
    <name type="scientific">Candidatus Macondimonas diazotrophica</name>
    <dbReference type="NCBI Taxonomy" id="2305248"/>
    <lineage>
        <taxon>Bacteria</taxon>
        <taxon>Pseudomonadati</taxon>
        <taxon>Pseudomonadota</taxon>
        <taxon>Gammaproteobacteria</taxon>
        <taxon>Chromatiales</taxon>
        <taxon>Ectothiorhodospiraceae</taxon>
        <taxon>Candidatus Macondimonas</taxon>
    </lineage>
</organism>